<feature type="region of interest" description="Disordered" evidence="2">
    <location>
        <begin position="534"/>
        <end position="605"/>
    </location>
</feature>
<feature type="region of interest" description="Disordered" evidence="2">
    <location>
        <begin position="315"/>
        <end position="350"/>
    </location>
</feature>
<feature type="coiled-coil region" evidence="1">
    <location>
        <begin position="106"/>
        <end position="178"/>
    </location>
</feature>
<comment type="caution">
    <text evidence="3">The sequence shown here is derived from an EMBL/GenBank/DDBJ whole genome shotgun (WGS) entry which is preliminary data.</text>
</comment>
<feature type="region of interest" description="Disordered" evidence="2">
    <location>
        <begin position="401"/>
        <end position="428"/>
    </location>
</feature>
<proteinExistence type="predicted"/>
<organism evidence="3 4">
    <name type="scientific">Prorocentrum cordatum</name>
    <dbReference type="NCBI Taxonomy" id="2364126"/>
    <lineage>
        <taxon>Eukaryota</taxon>
        <taxon>Sar</taxon>
        <taxon>Alveolata</taxon>
        <taxon>Dinophyceae</taxon>
        <taxon>Prorocentrales</taxon>
        <taxon>Prorocentraceae</taxon>
        <taxon>Prorocentrum</taxon>
    </lineage>
</organism>
<keyword evidence="4" id="KW-1185">Reference proteome</keyword>
<feature type="compositionally biased region" description="Low complexity" evidence="2">
    <location>
        <begin position="402"/>
        <end position="412"/>
    </location>
</feature>
<evidence type="ECO:0000313" key="4">
    <source>
        <dbReference type="Proteomes" id="UP001189429"/>
    </source>
</evidence>
<reference evidence="3" key="1">
    <citation type="submission" date="2023-10" db="EMBL/GenBank/DDBJ databases">
        <authorList>
            <person name="Chen Y."/>
            <person name="Shah S."/>
            <person name="Dougan E. K."/>
            <person name="Thang M."/>
            <person name="Chan C."/>
        </authorList>
    </citation>
    <scope>NUCLEOTIDE SEQUENCE [LARGE SCALE GENOMIC DNA]</scope>
</reference>
<dbReference type="Proteomes" id="UP001189429">
    <property type="component" value="Unassembled WGS sequence"/>
</dbReference>
<sequence length="605" mass="63159">MGDMSMQGGAARLTIAPAGAAHRPRSEKPSKARQAVLLEEIESAISSEREYWSSFYLEEVRKVERSVSAAQHRADADRADAEALRASVRDLRGEHESSSAVGATRLSLLEAAVSELREAWQEEREQLRGELRRVEERGLAEAAALRASHEGALSAAVREALQIERVQRRDELREVEERGLAEVAALRAAHEGALGAAVRDGGGGLAAEALAELMSEVSQLRAAAAEGPEEACRRLRQLSEGLEQVRSSADAAHQRLSELALGQAKVCERLSLLDDTQAHVLAAQGKSRGDLLQAEQAVEELRAALRGLAAAPEEPAAACRARPPAEIPGARPERARPPAEEGARCAGPDGRAQDVDLRAEVASLRASSVEQVHLEGLRADGAARGDPEGPRVVELRADVAAEQRAASPRAAPTAGEGGHPAGPLSARSPAHARAVCERVAELENRMAAASSAPGRREGPLAPPAQEALPTLLTSGGHGVRRPGAGRADAKPSGAQREADSAAADVEVARSVPSGLKAAAAVPLLRLPGAVRALPTPPLSASGPRPQADQPRSARCPRPQSLAAPAAAPQRLPSFGSAQAAPRHAVVPRGGSAHVAPGPPLLLRRV</sequence>
<feature type="region of interest" description="Disordered" evidence="2">
    <location>
        <begin position="448"/>
        <end position="501"/>
    </location>
</feature>
<evidence type="ECO:0000256" key="2">
    <source>
        <dbReference type="SAM" id="MobiDB-lite"/>
    </source>
</evidence>
<accession>A0ABN9WP56</accession>
<feature type="region of interest" description="Disordered" evidence="2">
    <location>
        <begin position="1"/>
        <end position="32"/>
    </location>
</feature>
<feature type="compositionally biased region" description="Low complexity" evidence="2">
    <location>
        <begin position="556"/>
        <end position="573"/>
    </location>
</feature>
<evidence type="ECO:0008006" key="5">
    <source>
        <dbReference type="Google" id="ProtNLM"/>
    </source>
</evidence>
<feature type="compositionally biased region" description="Basic and acidic residues" evidence="2">
    <location>
        <begin position="331"/>
        <end position="343"/>
    </location>
</feature>
<evidence type="ECO:0000313" key="3">
    <source>
        <dbReference type="EMBL" id="CAK0888458.1"/>
    </source>
</evidence>
<feature type="compositionally biased region" description="Low complexity" evidence="2">
    <location>
        <begin position="315"/>
        <end position="330"/>
    </location>
</feature>
<keyword evidence="1" id="KW-0175">Coiled coil</keyword>
<protein>
    <recommendedName>
        <fullName evidence="5">Cilia- and flagella-associated protein 157</fullName>
    </recommendedName>
</protein>
<evidence type="ECO:0000256" key="1">
    <source>
        <dbReference type="SAM" id="Coils"/>
    </source>
</evidence>
<name>A0ABN9WP56_9DINO</name>
<dbReference type="EMBL" id="CAUYUJ010019078">
    <property type="protein sequence ID" value="CAK0888458.1"/>
    <property type="molecule type" value="Genomic_DNA"/>
</dbReference>
<gene>
    <name evidence="3" type="ORF">PCOR1329_LOCUS69251</name>
</gene>